<accession>A0A916QIR5</accession>
<dbReference type="EMBL" id="BMIY01000007">
    <property type="protein sequence ID" value="GFZ75962.1"/>
    <property type="molecule type" value="Genomic_DNA"/>
</dbReference>
<evidence type="ECO:0000256" key="1">
    <source>
        <dbReference type="ARBA" id="ARBA00008007"/>
    </source>
</evidence>
<dbReference type="Gene3D" id="3.40.50.2020">
    <property type="match status" value="1"/>
</dbReference>
<dbReference type="OrthoDB" id="9793412at2"/>
<dbReference type="RefSeq" id="WP_157885638.1">
    <property type="nucleotide sequence ID" value="NZ_BMIY01000007.1"/>
</dbReference>
<reference evidence="2" key="1">
    <citation type="journal article" date="2014" name="Int. J. Syst. Evol. Microbiol.">
        <title>Complete genome sequence of Corynebacterium casei LMG S-19264T (=DSM 44701T), isolated from a smear-ripened cheese.</title>
        <authorList>
            <consortium name="US DOE Joint Genome Institute (JGI-PGF)"/>
            <person name="Walter F."/>
            <person name="Albersmeier A."/>
            <person name="Kalinowski J."/>
            <person name="Ruckert C."/>
        </authorList>
    </citation>
    <scope>NUCLEOTIDE SEQUENCE</scope>
    <source>
        <strain evidence="2">CGMCC 1.15425</strain>
    </source>
</reference>
<evidence type="ECO:0000313" key="3">
    <source>
        <dbReference type="Proteomes" id="UP000627715"/>
    </source>
</evidence>
<dbReference type="Proteomes" id="UP000627715">
    <property type="component" value="Unassembled WGS sequence"/>
</dbReference>
<comment type="similarity">
    <text evidence="1">Belongs to the ComF/GntX family.</text>
</comment>
<dbReference type="CDD" id="cd06223">
    <property type="entry name" value="PRTases_typeI"/>
    <property type="match status" value="1"/>
</dbReference>
<proteinExistence type="inferred from homology"/>
<gene>
    <name evidence="2" type="ORF">GCM10011403_18400</name>
</gene>
<dbReference type="InterPro" id="IPR051910">
    <property type="entry name" value="ComF/GntX_DNA_util-trans"/>
</dbReference>
<name>A0A916QIR5_9GAMM</name>
<reference evidence="2" key="2">
    <citation type="submission" date="2020-09" db="EMBL/GenBank/DDBJ databases">
        <authorList>
            <person name="Sun Q."/>
            <person name="Zhou Y."/>
        </authorList>
    </citation>
    <scope>NUCLEOTIDE SEQUENCE</scope>
    <source>
        <strain evidence="2">CGMCC 1.15425</strain>
    </source>
</reference>
<organism evidence="2 3">
    <name type="scientific">Pseudohongiella nitratireducens</name>
    <dbReference type="NCBI Taxonomy" id="1768907"/>
    <lineage>
        <taxon>Bacteria</taxon>
        <taxon>Pseudomonadati</taxon>
        <taxon>Pseudomonadota</taxon>
        <taxon>Gammaproteobacteria</taxon>
        <taxon>Pseudomonadales</taxon>
        <taxon>Pseudohongiellaceae</taxon>
        <taxon>Pseudohongiella</taxon>
    </lineage>
</organism>
<dbReference type="InterPro" id="IPR000836">
    <property type="entry name" value="PRTase_dom"/>
</dbReference>
<dbReference type="SUPFAM" id="SSF53271">
    <property type="entry name" value="PRTase-like"/>
    <property type="match status" value="1"/>
</dbReference>
<dbReference type="PANTHER" id="PTHR47505:SF1">
    <property type="entry name" value="DNA UTILIZATION PROTEIN YHGH"/>
    <property type="match status" value="1"/>
</dbReference>
<protein>
    <submittedName>
        <fullName evidence="2">Uncharacterized protein</fullName>
    </submittedName>
</protein>
<keyword evidence="3" id="KW-1185">Reference proteome</keyword>
<dbReference type="AlphaFoldDB" id="A0A916QIR5"/>
<sequence length="159" mass="17830">MIHKAKDNGNFPALYSLAKILSDTFCAHYSHHTHYPEVLLPVPLHVRRLGLRGFNQSLELCKILSKQLGTPILSDSIIRRASLAPQKALNRRQRLKNEGMMFSLNGSSRLTCFKHIAIIDDVVTTGSTARELASILRRQAKVPFIDVWAIARSNSPDSQ</sequence>
<dbReference type="PANTHER" id="PTHR47505">
    <property type="entry name" value="DNA UTILIZATION PROTEIN YHGH"/>
    <property type="match status" value="1"/>
</dbReference>
<evidence type="ECO:0000313" key="2">
    <source>
        <dbReference type="EMBL" id="GFZ75962.1"/>
    </source>
</evidence>
<comment type="caution">
    <text evidence="2">The sequence shown here is derived from an EMBL/GenBank/DDBJ whole genome shotgun (WGS) entry which is preliminary data.</text>
</comment>
<dbReference type="InterPro" id="IPR029057">
    <property type="entry name" value="PRTase-like"/>
</dbReference>